<reference evidence="1 2" key="1">
    <citation type="journal article" date="2012" name="PLoS Pathog.">
        <title>Diverse lifestyles and strategies of plant pathogenesis encoded in the genomes of eighteen Dothideomycetes fungi.</title>
        <authorList>
            <person name="Ohm R.A."/>
            <person name="Feau N."/>
            <person name="Henrissat B."/>
            <person name="Schoch C.L."/>
            <person name="Horwitz B.A."/>
            <person name="Barry K.W."/>
            <person name="Condon B.J."/>
            <person name="Copeland A.C."/>
            <person name="Dhillon B."/>
            <person name="Glaser F."/>
            <person name="Hesse C.N."/>
            <person name="Kosti I."/>
            <person name="LaButti K."/>
            <person name="Lindquist E.A."/>
            <person name="Lucas S."/>
            <person name="Salamov A.A."/>
            <person name="Bradshaw R.E."/>
            <person name="Ciuffetti L."/>
            <person name="Hamelin R.C."/>
            <person name="Kema G.H.J."/>
            <person name="Lawrence C."/>
            <person name="Scott J.A."/>
            <person name="Spatafora J.W."/>
            <person name="Turgeon B.G."/>
            <person name="de Wit P.J.G.M."/>
            <person name="Zhong S."/>
            <person name="Goodwin S.B."/>
            <person name="Grigoriev I.V."/>
        </authorList>
    </citation>
    <scope>NUCLEOTIDE SEQUENCE [LARGE SCALE GENOMIC DNA]</scope>
    <source>
        <strain evidence="1 2">SO2202</strain>
    </source>
</reference>
<organism evidence="1 2">
    <name type="scientific">Sphaerulina musiva (strain SO2202)</name>
    <name type="common">Poplar stem canker fungus</name>
    <name type="synonym">Septoria musiva</name>
    <dbReference type="NCBI Taxonomy" id="692275"/>
    <lineage>
        <taxon>Eukaryota</taxon>
        <taxon>Fungi</taxon>
        <taxon>Dikarya</taxon>
        <taxon>Ascomycota</taxon>
        <taxon>Pezizomycotina</taxon>
        <taxon>Dothideomycetes</taxon>
        <taxon>Dothideomycetidae</taxon>
        <taxon>Mycosphaerellales</taxon>
        <taxon>Mycosphaerellaceae</taxon>
        <taxon>Sphaerulina</taxon>
    </lineage>
</organism>
<dbReference type="eggNOG" id="ENOG502RV5B">
    <property type="taxonomic scope" value="Eukaryota"/>
</dbReference>
<keyword evidence="2" id="KW-1185">Reference proteome</keyword>
<name>M3DAS4_SPHMS</name>
<dbReference type="EMBL" id="KB456261">
    <property type="protein sequence ID" value="EMF14939.1"/>
    <property type="molecule type" value="Genomic_DNA"/>
</dbReference>
<dbReference type="AlphaFoldDB" id="M3DAS4"/>
<dbReference type="GeneID" id="27898973"/>
<dbReference type="OMA" id="EKVMGGW"/>
<dbReference type="Proteomes" id="UP000016931">
    <property type="component" value="Unassembled WGS sequence"/>
</dbReference>
<evidence type="ECO:0000313" key="1">
    <source>
        <dbReference type="EMBL" id="EMF14939.1"/>
    </source>
</evidence>
<sequence>MVDASLILTVVSLIIAIIAFVVATAQALLQFAGSAEGYRQCREHVMGGWGAQTKRVFAWEEFRFKVMLRTPVLFVARPENDRGPMGPDRPIHAITGTLESYENTHCRKPSQQAEDPSAGAIRVHTTDDELASWVILMETLHKAEAEGRSWDLEQALQGQSKPRGRVLSTLVVQVQEKQRSWDQMPDGVKKPFATTNISHVVEIAALLGLQWVKFDQDTWNLRAEGNGLMLLSQPIWGLGVSVSFSVTGKTTFQEKRMIPCRAVKALSFGTVDTTFPDLQLNFEPKKEAWEDMYVTQRTLRRLKLNRKTMERYFDRKEHSVVRSVNFEIIAMLGQVFRIPGSSFKRIPNPTPDPWLTDLDPCRIHVEFQNNIARMMHDANSSATDQLLWIHQVWNERLQPRWKERVEEIDIDMRNAVQAVLEQCDTYLHTCGEPSVIFVVGAHVSAVLEEINDPQSFLHSRECDTEAEIWSHYFEHIWAKVHAFPGVSVAEEKMKEKKMAMISSSVPSAAKLRQDMWLTLMCRMSLWWLLHDFDERDTLIIPTTVKESRMPVYIL</sequence>
<proteinExistence type="predicted"/>
<dbReference type="HOGENOM" id="CLU_009106_2_1_1"/>
<protein>
    <submittedName>
        <fullName evidence="1">Uncharacterized protein</fullName>
    </submittedName>
</protein>
<evidence type="ECO:0000313" key="2">
    <source>
        <dbReference type="Proteomes" id="UP000016931"/>
    </source>
</evidence>
<dbReference type="OrthoDB" id="5227693at2759"/>
<gene>
    <name evidence="1" type="ORF">SEPMUDRAFT_123350</name>
</gene>
<accession>M3DAS4</accession>
<dbReference type="RefSeq" id="XP_016763060.1">
    <property type="nucleotide sequence ID" value="XM_016901836.1"/>
</dbReference>